<accession>A0ABR9D5H9</accession>
<evidence type="ECO:0000313" key="1">
    <source>
        <dbReference type="EMBL" id="MBD9358366.1"/>
    </source>
</evidence>
<name>A0ABR9D5H9_9GAMM</name>
<dbReference type="RefSeq" id="WP_192376584.1">
    <property type="nucleotide sequence ID" value="NZ_JACXSS010000001.1"/>
</dbReference>
<dbReference type="EMBL" id="JACXSS010000001">
    <property type="protein sequence ID" value="MBD9358366.1"/>
    <property type="molecule type" value="Genomic_DNA"/>
</dbReference>
<gene>
    <name evidence="1" type="ORF">IE877_21225</name>
</gene>
<protein>
    <recommendedName>
        <fullName evidence="3">SIR2-like domain-containing protein</fullName>
    </recommendedName>
</protein>
<evidence type="ECO:0000313" key="2">
    <source>
        <dbReference type="Proteomes" id="UP000652176"/>
    </source>
</evidence>
<sequence length="124" mass="13872">MRLKWFVMRKVPDLRETIIPPDEVIQAGKDGNLILFIGAGVSRLLGLPSWQGLANCILEDLRQHAFLNYSEVEQLQTLDPKKQLSIATLIAEQNGYPLNVAKHLTGKTEGDSIYKAINDICGRK</sequence>
<keyword evidence="2" id="KW-1185">Reference proteome</keyword>
<organism evidence="1 2">
    <name type="scientific">Methylomonas albis</name>
    <dbReference type="NCBI Taxonomy" id="1854563"/>
    <lineage>
        <taxon>Bacteria</taxon>
        <taxon>Pseudomonadati</taxon>
        <taxon>Pseudomonadota</taxon>
        <taxon>Gammaproteobacteria</taxon>
        <taxon>Methylococcales</taxon>
        <taxon>Methylococcaceae</taxon>
        <taxon>Methylomonas</taxon>
    </lineage>
</organism>
<dbReference type="Proteomes" id="UP000652176">
    <property type="component" value="Unassembled WGS sequence"/>
</dbReference>
<comment type="caution">
    <text evidence="1">The sequence shown here is derived from an EMBL/GenBank/DDBJ whole genome shotgun (WGS) entry which is preliminary data.</text>
</comment>
<proteinExistence type="predicted"/>
<reference evidence="1 2" key="1">
    <citation type="submission" date="2020-09" db="EMBL/GenBank/DDBJ databases">
        <title>Methylomonas albis sp. nov. and Methylomonas fluvii sp. nov.: Two cold-adapted methanotrophs from the River Elbe and an amended description of Methylovulum psychrotolerans strain Eb1.</title>
        <authorList>
            <person name="Bussmann I.K."/>
            <person name="Klings K.-W."/>
            <person name="Warnstedt J."/>
            <person name="Hoppert M."/>
            <person name="Saborowski A."/>
            <person name="Horn F."/>
            <person name="Liebner S."/>
        </authorList>
    </citation>
    <scope>NUCLEOTIDE SEQUENCE [LARGE SCALE GENOMIC DNA]</scope>
    <source>
        <strain evidence="1 2">EbA</strain>
    </source>
</reference>
<evidence type="ECO:0008006" key="3">
    <source>
        <dbReference type="Google" id="ProtNLM"/>
    </source>
</evidence>